<evidence type="ECO:0000313" key="1">
    <source>
        <dbReference type="EMBL" id="PNS21040.1"/>
    </source>
</evidence>
<dbReference type="AlphaFoldDB" id="A0A2K1R1B8"/>
<name>A0A2K1R1B8_9PEZI</name>
<sequence>MVTRHKELLLKIRLWTFPLGISNITRNGQNLHAAIDDEKRPKGDIAQDKADWKRFVYDLPRAFYHAITDRERQAILSAHWDAHCIKIAIVILTPFLNALDPTAKYRLQVATYTPNTPPMTTQIGTRSSPANSTLFTLQLELRSQAFAINLTGAQIGWNNTLVPWDTFVQGCSRVSRFFAPESILAYWETSMKRMDLEMPEVERDLFWIDWVEEFASRLGDGMQTWYLIPDNIFDYEVMRHANRRVGFINYLIRLIDKTGDVSLNVIHELHGQKAALEASSRPRAIPIRRDILRRRING</sequence>
<proteinExistence type="predicted"/>
<evidence type="ECO:0000313" key="2">
    <source>
        <dbReference type="Proteomes" id="UP000243797"/>
    </source>
</evidence>
<dbReference type="Proteomes" id="UP000243797">
    <property type="component" value="Unassembled WGS sequence"/>
</dbReference>
<reference evidence="1 2" key="1">
    <citation type="submission" date="2017-06" db="EMBL/GenBank/DDBJ databases">
        <title>Draft genome sequence of a variant of Elsinoe murrayae.</title>
        <authorList>
            <person name="Cheng Q."/>
        </authorList>
    </citation>
    <scope>NUCLEOTIDE SEQUENCE [LARGE SCALE GENOMIC DNA]</scope>
    <source>
        <strain evidence="1 2">CQ-2017a</strain>
    </source>
</reference>
<comment type="caution">
    <text evidence="1">The sequence shown here is derived from an EMBL/GenBank/DDBJ whole genome shotgun (WGS) entry which is preliminary data.</text>
</comment>
<dbReference type="InParanoid" id="A0A2K1R1B8"/>
<keyword evidence="2" id="KW-1185">Reference proteome</keyword>
<dbReference type="EMBL" id="NKHZ01000015">
    <property type="protein sequence ID" value="PNS21040.1"/>
    <property type="molecule type" value="Genomic_DNA"/>
</dbReference>
<organism evidence="1 2">
    <name type="scientific">Sphaceloma murrayae</name>
    <dbReference type="NCBI Taxonomy" id="2082308"/>
    <lineage>
        <taxon>Eukaryota</taxon>
        <taxon>Fungi</taxon>
        <taxon>Dikarya</taxon>
        <taxon>Ascomycota</taxon>
        <taxon>Pezizomycotina</taxon>
        <taxon>Dothideomycetes</taxon>
        <taxon>Dothideomycetidae</taxon>
        <taxon>Myriangiales</taxon>
        <taxon>Elsinoaceae</taxon>
        <taxon>Sphaceloma</taxon>
    </lineage>
</organism>
<dbReference type="OrthoDB" id="432970at2759"/>
<protein>
    <submittedName>
        <fullName evidence="1">Uncharacterized protein</fullName>
    </submittedName>
</protein>
<gene>
    <name evidence="1" type="ORF">CAC42_3377</name>
</gene>
<accession>A0A2K1R1B8</accession>